<proteinExistence type="predicted"/>
<dbReference type="InterPro" id="IPR027417">
    <property type="entry name" value="P-loop_NTPase"/>
</dbReference>
<sequence>MTHTVIEIVQTNNDAEPSFEVWQCAYPLAENRYRIAYAPAVPGPDHWPVPADPGNYLSHALKWYFEDYILNPAPERVQQSKNVLKALYDWGKEVYRLLFNTEVARKGYTACTSLPLDHETRIEIHSRNTKILSWPWEALIDPGGEHIGALLSVERIFTGAGPQENVTQQPQQSKKLDVLLVTARSRTDIDYRLIGRILSNAGAAIRLTLLNPPTLNHLKEILAGPERFDVVHFDCHGIYEALDGVSHAGYLLLEQDNTSLIPVSADQLSDALGPDCPAHIVMNACRSAMSGYSPHNDAFSLATKLLLHPGITDVTAMAYNLSVEAAEHFVRNYYTGLLRHFRPGYAVRMGKMSMRQEPARSFIGGTVNMMDWVIPVFYRKYSLPGGEVIRTAEPGNLETLPMVTLDDCIGRDKFFYHLDRLSNLKQCAFFIFGLAGAGKTMLIKAYLTWRKDTGDQRGSSWIDFEKCQNLTDVLRTLAGSLAAEKDMVPYENKKALQSFILTELAIHPRWVMMDNIQEANAPFSDAKGFRDTDRSALSQLIGEITATGSVVIASGRGKQSWLHSHSRVIDLPMTGLNDIERWQFINKWWESEYPDPAVRAAAEQSENYKNLLFFLAGHPVMTAYVLGQLAKGKTANDYYHQFRNGGFNFSAKDKSCPPIQRIMDSGRVFQDDDVRQLAPFLIFHQELIDEFLLKEMLTLMNLPDPNEIADAALQKLEFAGLLFDRWCLHPVAGCLLRNEFNPDHYKEHAAIFLKVLFRAVDNFYEDRYDKTINLSMGTIETGIRQSLKLKRFDQTVFLAKYYIQFCSTNRKPAAKQKFLLLYDFFFSGGELVHCFELMVYALRLHIWDDFNDISYWLHQAMTCFNASKGILQADQQGWYYIMLADHDLKQHHFAGCKEKLAIIESFRRTLKDKALLKTYQEMKTALSARI</sequence>
<organism evidence="2 3">
    <name type="scientific">Mucilaginibacter sabulilitoris</name>
    <dbReference type="NCBI Taxonomy" id="1173583"/>
    <lineage>
        <taxon>Bacteria</taxon>
        <taxon>Pseudomonadati</taxon>
        <taxon>Bacteroidota</taxon>
        <taxon>Sphingobacteriia</taxon>
        <taxon>Sphingobacteriales</taxon>
        <taxon>Sphingobacteriaceae</taxon>
        <taxon>Mucilaginibacter</taxon>
    </lineage>
</organism>
<dbReference type="RefSeq" id="WP_321566123.1">
    <property type="nucleotide sequence ID" value="NZ_CP139558.1"/>
</dbReference>
<keyword evidence="3" id="KW-1185">Reference proteome</keyword>
<accession>A0ABZ0TVC9</accession>
<gene>
    <name evidence="2" type="ORF">SNE25_16060</name>
</gene>
<protein>
    <submittedName>
        <fullName evidence="2">CHAT domain-containing protein</fullName>
    </submittedName>
</protein>
<dbReference type="InterPro" id="IPR024983">
    <property type="entry name" value="CHAT_dom"/>
</dbReference>
<dbReference type="SUPFAM" id="SSF52540">
    <property type="entry name" value="P-loop containing nucleoside triphosphate hydrolases"/>
    <property type="match status" value="1"/>
</dbReference>
<dbReference type="Pfam" id="PF12770">
    <property type="entry name" value="CHAT"/>
    <property type="match status" value="1"/>
</dbReference>
<reference evidence="2 3" key="1">
    <citation type="submission" date="2023-11" db="EMBL/GenBank/DDBJ databases">
        <title>Analysis of the Genomes of Mucilaginibacter gossypii cycad 4 and M. sabulilitoris SNA2: microbes with the potential for plant growth promotion.</title>
        <authorList>
            <person name="Hirsch A.M."/>
            <person name="Humm E."/>
            <person name="Rubbi M."/>
            <person name="Del Vecchio G."/>
            <person name="Ha S.M."/>
            <person name="Pellegrini M."/>
            <person name="Gunsalus R.P."/>
        </authorList>
    </citation>
    <scope>NUCLEOTIDE SEQUENCE [LARGE SCALE GENOMIC DNA]</scope>
    <source>
        <strain evidence="2 3">SNA2</strain>
    </source>
</reference>
<evidence type="ECO:0000259" key="1">
    <source>
        <dbReference type="Pfam" id="PF12770"/>
    </source>
</evidence>
<name>A0ABZ0TVC9_9SPHI</name>
<dbReference type="Proteomes" id="UP001324380">
    <property type="component" value="Chromosome"/>
</dbReference>
<evidence type="ECO:0000313" key="2">
    <source>
        <dbReference type="EMBL" id="WPU97037.1"/>
    </source>
</evidence>
<feature type="domain" description="CHAT" evidence="1">
    <location>
        <begin position="132"/>
        <end position="361"/>
    </location>
</feature>
<evidence type="ECO:0000313" key="3">
    <source>
        <dbReference type="Proteomes" id="UP001324380"/>
    </source>
</evidence>
<dbReference type="Gene3D" id="3.40.50.300">
    <property type="entry name" value="P-loop containing nucleotide triphosphate hydrolases"/>
    <property type="match status" value="1"/>
</dbReference>
<dbReference type="EMBL" id="CP139558">
    <property type="protein sequence ID" value="WPU97037.1"/>
    <property type="molecule type" value="Genomic_DNA"/>
</dbReference>